<evidence type="ECO:0000313" key="3">
    <source>
        <dbReference type="Proteomes" id="UP000035929"/>
    </source>
</evidence>
<sequence>MINALSHVNWLAVLVASAAHFILGGIWFAALVGDHYAAALGIADQPRQKPGPLFLAGPFVCGAITITTTATLLRALGITTYSDALALGALVGVGYLVPMTVTIAINPLFPRPFAYALLNAPFFVAGSLMSCAILVALS</sequence>
<keyword evidence="1" id="KW-1133">Transmembrane helix</keyword>
<feature type="transmembrane region" description="Helical" evidence="1">
    <location>
        <begin position="53"/>
        <end position="73"/>
    </location>
</feature>
<proteinExistence type="predicted"/>
<gene>
    <name evidence="2" type="ORF">VP06_27285</name>
</gene>
<dbReference type="PATRIC" id="fig|270351.6.peg.3644"/>
<reference evidence="2 3" key="1">
    <citation type="submission" date="2015-03" db="EMBL/GenBank/DDBJ databases">
        <title>Genome sequencing of Methylobacterium aquaticum DSM16371 type strain.</title>
        <authorList>
            <person name="Chaudhry V."/>
            <person name="Patil P.B."/>
        </authorList>
    </citation>
    <scope>NUCLEOTIDE SEQUENCE [LARGE SCALE GENOMIC DNA]</scope>
    <source>
        <strain evidence="2 3">DSM 16371</strain>
    </source>
</reference>
<feature type="transmembrane region" description="Helical" evidence="1">
    <location>
        <begin position="85"/>
        <end position="109"/>
    </location>
</feature>
<dbReference type="Proteomes" id="UP000035929">
    <property type="component" value="Unassembled WGS sequence"/>
</dbReference>
<name>A0A0J6S4D9_9HYPH</name>
<dbReference type="AlphaFoldDB" id="A0A0J6S4D9"/>
<dbReference type="InterPro" id="IPR013879">
    <property type="entry name" value="DUF1761"/>
</dbReference>
<feature type="transmembrane region" description="Helical" evidence="1">
    <location>
        <begin position="115"/>
        <end position="137"/>
    </location>
</feature>
<accession>A0A0J6S4D9</accession>
<protein>
    <recommendedName>
        <fullName evidence="4">DUF1761 domain-containing protein</fullName>
    </recommendedName>
</protein>
<comment type="caution">
    <text evidence="2">The sequence shown here is derived from an EMBL/GenBank/DDBJ whole genome shotgun (WGS) entry which is preliminary data.</text>
</comment>
<evidence type="ECO:0000256" key="1">
    <source>
        <dbReference type="SAM" id="Phobius"/>
    </source>
</evidence>
<evidence type="ECO:0000313" key="2">
    <source>
        <dbReference type="EMBL" id="KMO28514.1"/>
    </source>
</evidence>
<feature type="transmembrane region" description="Helical" evidence="1">
    <location>
        <begin position="12"/>
        <end position="33"/>
    </location>
</feature>
<dbReference type="EMBL" id="LABX01000244">
    <property type="protein sequence ID" value="KMO28514.1"/>
    <property type="molecule type" value="Genomic_DNA"/>
</dbReference>
<organism evidence="2 3">
    <name type="scientific">Methylobacterium aquaticum</name>
    <dbReference type="NCBI Taxonomy" id="270351"/>
    <lineage>
        <taxon>Bacteria</taxon>
        <taxon>Pseudomonadati</taxon>
        <taxon>Pseudomonadota</taxon>
        <taxon>Alphaproteobacteria</taxon>
        <taxon>Hyphomicrobiales</taxon>
        <taxon>Methylobacteriaceae</taxon>
        <taxon>Methylobacterium</taxon>
    </lineage>
</organism>
<dbReference type="Pfam" id="PF08570">
    <property type="entry name" value="DUF1761"/>
    <property type="match status" value="1"/>
</dbReference>
<keyword evidence="1" id="KW-0812">Transmembrane</keyword>
<keyword evidence="1" id="KW-0472">Membrane</keyword>
<dbReference type="RefSeq" id="WP_048466934.1">
    <property type="nucleotide sequence ID" value="NZ_LABX01000244.1"/>
</dbReference>
<evidence type="ECO:0008006" key="4">
    <source>
        <dbReference type="Google" id="ProtNLM"/>
    </source>
</evidence>